<keyword evidence="1" id="KW-0472">Membrane</keyword>
<reference evidence="2" key="1">
    <citation type="submission" date="2022-10" db="EMBL/GenBank/DDBJ databases">
        <title>The complete genomes of actinobacterial strains from the NBC collection.</title>
        <authorList>
            <person name="Joergensen T.S."/>
            <person name="Alvarez Arevalo M."/>
            <person name="Sterndorff E.B."/>
            <person name="Faurdal D."/>
            <person name="Vuksanovic O."/>
            <person name="Mourched A.-S."/>
            <person name="Charusanti P."/>
            <person name="Shaw S."/>
            <person name="Blin K."/>
            <person name="Weber T."/>
        </authorList>
    </citation>
    <scope>NUCLEOTIDE SEQUENCE</scope>
    <source>
        <strain evidence="2">NBC 00180</strain>
    </source>
</reference>
<organism evidence="2">
    <name type="scientific">Streptomyces sp. NBC_00180</name>
    <dbReference type="NCBI Taxonomy" id="2903632"/>
    <lineage>
        <taxon>Bacteria</taxon>
        <taxon>Bacillati</taxon>
        <taxon>Actinomycetota</taxon>
        <taxon>Actinomycetes</taxon>
        <taxon>Kitasatosporales</taxon>
        <taxon>Streptomycetaceae</taxon>
        <taxon>Streptomyces</taxon>
    </lineage>
</organism>
<feature type="transmembrane region" description="Helical" evidence="1">
    <location>
        <begin position="12"/>
        <end position="33"/>
    </location>
</feature>
<dbReference type="AlphaFoldDB" id="A0AAU1I4Y0"/>
<keyword evidence="1" id="KW-0812">Transmembrane</keyword>
<feature type="transmembrane region" description="Helical" evidence="1">
    <location>
        <begin position="82"/>
        <end position="99"/>
    </location>
</feature>
<keyword evidence="1" id="KW-1133">Transmembrane helix</keyword>
<evidence type="ECO:0000256" key="1">
    <source>
        <dbReference type="SAM" id="Phobius"/>
    </source>
</evidence>
<evidence type="ECO:0008006" key="3">
    <source>
        <dbReference type="Google" id="ProtNLM"/>
    </source>
</evidence>
<name>A0AAU1I4Y0_9ACTN</name>
<protein>
    <recommendedName>
        <fullName evidence="3">DUF2637 domain-containing protein</fullName>
    </recommendedName>
</protein>
<accession>A0AAU1I4Y0</accession>
<proteinExistence type="predicted"/>
<dbReference type="EMBL" id="CP108140">
    <property type="protein sequence ID" value="WTP88776.1"/>
    <property type="molecule type" value="Genomic_DNA"/>
</dbReference>
<feature type="transmembrane region" description="Helical" evidence="1">
    <location>
        <begin position="135"/>
        <end position="154"/>
    </location>
</feature>
<feature type="transmembrane region" description="Helical" evidence="1">
    <location>
        <begin position="45"/>
        <end position="62"/>
    </location>
</feature>
<gene>
    <name evidence="2" type="ORF">OG477_27015</name>
</gene>
<evidence type="ECO:0000313" key="2">
    <source>
        <dbReference type="EMBL" id="WTP88776.1"/>
    </source>
</evidence>
<sequence>MNALITWAQAHALHIAAVAVAVALMVPLLTAWARKRRRPDGRTPAAVVVASLAALACTAYSADTSWRFAAHRLGMTSEVERAAMFAAAELALFACALMARQNLRTQGAPGTPGLLVWLITGVQVIPAYAESGFVGGTVRAVVGPILAALLWHLAMGIELRHSKPDAESASLPAILAREVRERLLSRLGLAVRDRTAEQITRDRATVRAVALAAKLADMGPKARGRARVARRLSVAVGKAQAGASEEQRAKLLDLLAARRHAASLATVDLPSPWEVAEAEVTVERVEDDQPEPEVVPAGAKQLYGLDHFAERYVPVEQLPAVVVPPLDSGTYWSDTKASDLSMKMTTAVPAVQAREVVTEVVTVSPAELRRKARALNRQAVKSTNRSVTIKTLQDELGLSRREAADLRREVVTAALFTGEGPS</sequence>